<feature type="domain" description="Replication factor A C-terminal" evidence="2">
    <location>
        <begin position="4"/>
        <end position="141"/>
    </location>
</feature>
<proteinExistence type="predicted"/>
<dbReference type="AlphaFoldDB" id="A0A1J3EJI3"/>
<accession>A0A1J3EJI3</accession>
<protein>
    <recommendedName>
        <fullName evidence="2">Replication factor A C-terminal domain-containing protein</fullName>
    </recommendedName>
</protein>
<gene>
    <name evidence="3" type="ORF">LC_TR9597_c0_g1_i1_g.33980</name>
</gene>
<reference evidence="3" key="1">
    <citation type="submission" date="2016-07" db="EMBL/GenBank/DDBJ databases">
        <title>De novo transcriptome assembly of four accessions of the metal hyperaccumulator plant Noccaea caerulescens.</title>
        <authorList>
            <person name="Blande D."/>
            <person name="Halimaa P."/>
            <person name="Tervahauta A.I."/>
            <person name="Aarts M.G."/>
            <person name="Karenlampi S.O."/>
        </authorList>
    </citation>
    <scope>NUCLEOTIDE SEQUENCE</scope>
</reference>
<organism evidence="3">
    <name type="scientific">Noccaea caerulescens</name>
    <name type="common">Alpine penny-cress</name>
    <name type="synonym">Thlaspi caerulescens</name>
    <dbReference type="NCBI Taxonomy" id="107243"/>
    <lineage>
        <taxon>Eukaryota</taxon>
        <taxon>Viridiplantae</taxon>
        <taxon>Streptophyta</taxon>
        <taxon>Embryophyta</taxon>
        <taxon>Tracheophyta</taxon>
        <taxon>Spermatophyta</taxon>
        <taxon>Magnoliopsida</taxon>
        <taxon>eudicotyledons</taxon>
        <taxon>Gunneridae</taxon>
        <taxon>Pentapetalae</taxon>
        <taxon>rosids</taxon>
        <taxon>malvids</taxon>
        <taxon>Brassicales</taxon>
        <taxon>Brassicaceae</taxon>
        <taxon>Coluteocarpeae</taxon>
        <taxon>Noccaea</taxon>
    </lineage>
</organism>
<sequence>MISFSCTATIVDILPQYGWYYIACTRCKCKLGRSDTTLVCQRCNHENTVGLIKFRVELTVCDKDNVATFVIFGDDVAKLAGRKAEDILEEDVQGDDNGAIKNHTTPECLLDIVSRTYKFNIQLKAFDFTSTRQTITVTSIIKEIVDDEDSVQEEADDALCEDGSKTCEDDDDVAINQKKEKSPP</sequence>
<dbReference type="Gene3D" id="2.40.50.140">
    <property type="entry name" value="Nucleic acid-binding proteins"/>
    <property type="match status" value="1"/>
</dbReference>
<evidence type="ECO:0000256" key="1">
    <source>
        <dbReference type="SAM" id="MobiDB-lite"/>
    </source>
</evidence>
<dbReference type="PANTHER" id="PTHR47165">
    <property type="entry name" value="OS03G0429900 PROTEIN"/>
    <property type="match status" value="1"/>
</dbReference>
<name>A0A1J3EJI3_NOCCA</name>
<dbReference type="InterPro" id="IPR012340">
    <property type="entry name" value="NA-bd_OB-fold"/>
</dbReference>
<evidence type="ECO:0000313" key="3">
    <source>
        <dbReference type="EMBL" id="JAU32259.1"/>
    </source>
</evidence>
<dbReference type="PANTHER" id="PTHR47165:SF4">
    <property type="entry name" value="OS03G0429900 PROTEIN"/>
    <property type="match status" value="1"/>
</dbReference>
<dbReference type="InterPro" id="IPR013955">
    <property type="entry name" value="Rep_factor-A_C"/>
</dbReference>
<evidence type="ECO:0000259" key="2">
    <source>
        <dbReference type="Pfam" id="PF08646"/>
    </source>
</evidence>
<dbReference type="Pfam" id="PF08646">
    <property type="entry name" value="Rep_fac-A_C"/>
    <property type="match status" value="1"/>
</dbReference>
<dbReference type="EMBL" id="GEVK01020573">
    <property type="protein sequence ID" value="JAU32259.1"/>
    <property type="molecule type" value="Transcribed_RNA"/>
</dbReference>
<feature type="region of interest" description="Disordered" evidence="1">
    <location>
        <begin position="152"/>
        <end position="184"/>
    </location>
</feature>
<dbReference type="SUPFAM" id="SSF50249">
    <property type="entry name" value="Nucleic acid-binding proteins"/>
    <property type="match status" value="1"/>
</dbReference>